<reference evidence="1 2" key="1">
    <citation type="submission" date="2020-01" db="EMBL/GenBank/DDBJ databases">
        <title>Genetics and antimicrobial susceptibilities of Nocardia species isolated from the soil; a comparison with species isolated from humans.</title>
        <authorList>
            <person name="Carrasco G."/>
            <person name="Monzon S."/>
            <person name="Sansegundo M."/>
            <person name="Garcia E."/>
            <person name="Garrido N."/>
            <person name="Medina M.J."/>
            <person name="Villalon P."/>
            <person name="Ramirez-Arocha A.C."/>
            <person name="Jimenez P."/>
            <person name="Cuesta I."/>
            <person name="Valdezate S."/>
        </authorList>
    </citation>
    <scope>NUCLEOTIDE SEQUENCE [LARGE SCALE GENOMIC DNA]</scope>
    <source>
        <strain evidence="1 2">CNM20110626</strain>
    </source>
</reference>
<dbReference type="EMBL" id="JAAGVB010000493">
    <property type="protein sequence ID" value="NEW37184.1"/>
    <property type="molecule type" value="Genomic_DNA"/>
</dbReference>
<dbReference type="Proteomes" id="UP000471166">
    <property type="component" value="Unassembled WGS sequence"/>
</dbReference>
<feature type="non-terminal residue" evidence="1">
    <location>
        <position position="97"/>
    </location>
</feature>
<dbReference type="AlphaFoldDB" id="A0A6P1D059"/>
<gene>
    <name evidence="1" type="ORF">GV791_32215</name>
</gene>
<accession>A0A6P1D059</accession>
<keyword evidence="1" id="KW-0808">Transferase</keyword>
<sequence length="97" mass="11219">IGDRYKVPRLVAEEILDSPDFLRRLDLIADRIGASRHEVYRRAEKALQELVAAQSRLVSDLFTQAMRPVHASTWKVDIEESGLDALRDLNRRYPLVF</sequence>
<comment type="caution">
    <text evidence="1">The sequence shown here is derived from an EMBL/GenBank/DDBJ whole genome shotgun (WGS) entry which is preliminary data.</text>
</comment>
<proteinExistence type="predicted"/>
<dbReference type="GO" id="GO:0016746">
    <property type="term" value="F:acyltransferase activity"/>
    <property type="evidence" value="ECO:0007669"/>
    <property type="project" value="UniProtKB-KW"/>
</dbReference>
<evidence type="ECO:0000313" key="2">
    <source>
        <dbReference type="Proteomes" id="UP000471166"/>
    </source>
</evidence>
<evidence type="ECO:0000313" key="1">
    <source>
        <dbReference type="EMBL" id="NEW37184.1"/>
    </source>
</evidence>
<protein>
    <submittedName>
        <fullName evidence="1">Glycerol-3-phosphate acyltransferase</fullName>
    </submittedName>
</protein>
<feature type="non-terminal residue" evidence="1">
    <location>
        <position position="1"/>
    </location>
</feature>
<organism evidence="1 2">
    <name type="scientific">Nocardia cyriacigeorgica</name>
    <dbReference type="NCBI Taxonomy" id="135487"/>
    <lineage>
        <taxon>Bacteria</taxon>
        <taxon>Bacillati</taxon>
        <taxon>Actinomycetota</taxon>
        <taxon>Actinomycetes</taxon>
        <taxon>Mycobacteriales</taxon>
        <taxon>Nocardiaceae</taxon>
        <taxon>Nocardia</taxon>
    </lineage>
</organism>
<keyword evidence="1" id="KW-0012">Acyltransferase</keyword>
<name>A0A6P1D059_9NOCA</name>